<dbReference type="PANTHER" id="PTHR43060">
    <property type="entry name" value="3-HYDROXYISOBUTYRATE DEHYDROGENASE-LIKE 1, MITOCHONDRIAL-RELATED"/>
    <property type="match status" value="1"/>
</dbReference>
<dbReference type="GO" id="GO:0050661">
    <property type="term" value="F:NADP binding"/>
    <property type="evidence" value="ECO:0007669"/>
    <property type="project" value="InterPro"/>
</dbReference>
<dbReference type="Gene3D" id="3.40.50.720">
    <property type="entry name" value="NAD(P)-binding Rossmann-like Domain"/>
    <property type="match status" value="1"/>
</dbReference>
<dbReference type="Gene3D" id="1.10.1040.10">
    <property type="entry name" value="N-(1-d-carboxylethyl)-l-norvaline Dehydrogenase, domain 2"/>
    <property type="match status" value="2"/>
</dbReference>
<feature type="domain" description="3-hydroxyisobutyrate dehydrogenase-like NAD-binding" evidence="2">
    <location>
        <begin position="178"/>
        <end position="298"/>
    </location>
</feature>
<name>A0A9P4I829_9PEZI</name>
<dbReference type="InterPro" id="IPR036291">
    <property type="entry name" value="NAD(P)-bd_dom_sf"/>
</dbReference>
<evidence type="ECO:0008006" key="5">
    <source>
        <dbReference type="Google" id="ProtNLM"/>
    </source>
</evidence>
<feature type="domain" description="3-hydroxyisobutyrate dehydrogenase-like NAD-binding" evidence="2">
    <location>
        <begin position="330"/>
        <end position="424"/>
    </location>
</feature>
<dbReference type="InterPro" id="IPR008927">
    <property type="entry name" value="6-PGluconate_DH-like_C_sf"/>
</dbReference>
<organism evidence="3 4">
    <name type="scientific">Rhizodiscina lignyota</name>
    <dbReference type="NCBI Taxonomy" id="1504668"/>
    <lineage>
        <taxon>Eukaryota</taxon>
        <taxon>Fungi</taxon>
        <taxon>Dikarya</taxon>
        <taxon>Ascomycota</taxon>
        <taxon>Pezizomycotina</taxon>
        <taxon>Dothideomycetes</taxon>
        <taxon>Pleosporomycetidae</taxon>
        <taxon>Aulographales</taxon>
        <taxon>Rhizodiscinaceae</taxon>
        <taxon>Rhizodiscina</taxon>
    </lineage>
</organism>
<feature type="domain" description="6-phosphogluconate dehydrogenase NADP-binding" evidence="1">
    <location>
        <begin position="8"/>
        <end position="171"/>
    </location>
</feature>
<accession>A0A9P4I829</accession>
<dbReference type="Proteomes" id="UP000799772">
    <property type="component" value="Unassembled WGS sequence"/>
</dbReference>
<dbReference type="InterPro" id="IPR029154">
    <property type="entry name" value="HIBADH-like_NADP-bd"/>
</dbReference>
<dbReference type="Pfam" id="PF03446">
    <property type="entry name" value="NAD_binding_2"/>
    <property type="match status" value="1"/>
</dbReference>
<keyword evidence="4" id="KW-1185">Reference proteome</keyword>
<evidence type="ECO:0000313" key="4">
    <source>
        <dbReference type="Proteomes" id="UP000799772"/>
    </source>
</evidence>
<dbReference type="EMBL" id="ML978131">
    <property type="protein sequence ID" value="KAF2095714.1"/>
    <property type="molecule type" value="Genomic_DNA"/>
</dbReference>
<dbReference type="SUPFAM" id="SSF48179">
    <property type="entry name" value="6-phosphogluconate dehydrogenase C-terminal domain-like"/>
    <property type="match status" value="2"/>
</dbReference>
<dbReference type="PANTHER" id="PTHR43060:SF17">
    <property type="entry name" value="L-THREONATE DEHYDROGENASE"/>
    <property type="match status" value="1"/>
</dbReference>
<dbReference type="InterPro" id="IPR006115">
    <property type="entry name" value="6PGDH_NADP-bd"/>
</dbReference>
<protein>
    <recommendedName>
        <fullName evidence="5">3-hydroxyisobutyrate dehydrogenase</fullName>
    </recommendedName>
</protein>
<evidence type="ECO:0000259" key="2">
    <source>
        <dbReference type="Pfam" id="PF14833"/>
    </source>
</evidence>
<dbReference type="SUPFAM" id="SSF51735">
    <property type="entry name" value="NAD(P)-binding Rossmann-fold domains"/>
    <property type="match status" value="1"/>
</dbReference>
<proteinExistence type="predicted"/>
<dbReference type="AlphaFoldDB" id="A0A9P4I829"/>
<dbReference type="InterPro" id="IPR013328">
    <property type="entry name" value="6PGD_dom2"/>
</dbReference>
<sequence>MAGQTHPRVGFCGIGAMGGGMAMQLAKQNFIVKGFDIYKPFVDRLVAAGGKPAASPAEAAADAEVLVIMVTSHSQVTEVLFEKTTGAINTLPRDAIIIISSTVPPEYSNEVRGRLDNEYKRSDIHLLDCPVSGGTPRAAAGTLSIFSSGPEEGLKLPSAHAVLDAMSAKLYKIPGGIGNGSRAKMCHQVSAEVAIGLAPEVMALAARAGLNTQEVFDAVQASDGASWVNGNRIPHMLEGDNGIYSAVANSHKDTSIIVNESRIVHFPVFLTAAAETVFQAGIHAGWIKDDDTRLTRLYLPGYPDHLVHQLTKGENSVVPRNPEITVQDIIDIFVGANLAISAEAMGFTEAVGLQTDLMYDIISKGAGSNVQFIENVPKMKKPTWSLKDVEGAKDVGQKLAKALSKANLVGAAMPITAAAMQLFNLHLGSF</sequence>
<dbReference type="GO" id="GO:0051287">
    <property type="term" value="F:NAD binding"/>
    <property type="evidence" value="ECO:0007669"/>
    <property type="project" value="InterPro"/>
</dbReference>
<comment type="caution">
    <text evidence="3">The sequence shown here is derived from an EMBL/GenBank/DDBJ whole genome shotgun (WGS) entry which is preliminary data.</text>
</comment>
<reference evidence="3" key="1">
    <citation type="journal article" date="2020" name="Stud. Mycol.">
        <title>101 Dothideomycetes genomes: a test case for predicting lifestyles and emergence of pathogens.</title>
        <authorList>
            <person name="Haridas S."/>
            <person name="Albert R."/>
            <person name="Binder M."/>
            <person name="Bloem J."/>
            <person name="Labutti K."/>
            <person name="Salamov A."/>
            <person name="Andreopoulos B."/>
            <person name="Baker S."/>
            <person name="Barry K."/>
            <person name="Bills G."/>
            <person name="Bluhm B."/>
            <person name="Cannon C."/>
            <person name="Castanera R."/>
            <person name="Culley D."/>
            <person name="Daum C."/>
            <person name="Ezra D."/>
            <person name="Gonzalez J."/>
            <person name="Henrissat B."/>
            <person name="Kuo A."/>
            <person name="Liang C."/>
            <person name="Lipzen A."/>
            <person name="Lutzoni F."/>
            <person name="Magnuson J."/>
            <person name="Mondo S."/>
            <person name="Nolan M."/>
            <person name="Ohm R."/>
            <person name="Pangilinan J."/>
            <person name="Park H.-J."/>
            <person name="Ramirez L."/>
            <person name="Alfaro M."/>
            <person name="Sun H."/>
            <person name="Tritt A."/>
            <person name="Yoshinaga Y."/>
            <person name="Zwiers L.-H."/>
            <person name="Turgeon B."/>
            <person name="Goodwin S."/>
            <person name="Spatafora J."/>
            <person name="Crous P."/>
            <person name="Grigoriev I."/>
        </authorList>
    </citation>
    <scope>NUCLEOTIDE SEQUENCE</scope>
    <source>
        <strain evidence="3">CBS 133067</strain>
    </source>
</reference>
<gene>
    <name evidence="3" type="ORF">NA57DRAFT_59696</name>
</gene>
<dbReference type="OrthoDB" id="48988at2759"/>
<evidence type="ECO:0000259" key="1">
    <source>
        <dbReference type="Pfam" id="PF03446"/>
    </source>
</evidence>
<evidence type="ECO:0000313" key="3">
    <source>
        <dbReference type="EMBL" id="KAF2095714.1"/>
    </source>
</evidence>
<dbReference type="Pfam" id="PF14833">
    <property type="entry name" value="NAD_binding_11"/>
    <property type="match status" value="2"/>
</dbReference>